<keyword evidence="4" id="KW-0234">DNA repair</keyword>
<dbReference type="InterPro" id="IPR039253">
    <property type="entry name" value="APLF"/>
</dbReference>
<keyword evidence="3" id="KW-0378">Hydrolase</keyword>
<evidence type="ECO:0000256" key="5">
    <source>
        <dbReference type="ARBA" id="ARBA00023242"/>
    </source>
</evidence>
<keyword evidence="10" id="KW-1185">Reference proteome</keyword>
<dbReference type="PANTHER" id="PTHR21315:SF2">
    <property type="entry name" value="APRATAXIN AND PNK-LIKE FACTOR"/>
    <property type="match status" value="1"/>
</dbReference>
<dbReference type="InterPro" id="IPR008984">
    <property type="entry name" value="SMAD_FHA_dom_sf"/>
</dbReference>
<comment type="subcellular location">
    <subcellularLocation>
        <location evidence="1">Nucleus</location>
    </subcellularLocation>
</comment>
<dbReference type="InterPro" id="IPR041388">
    <property type="entry name" value="FHA_2"/>
</dbReference>
<feature type="compositionally biased region" description="Polar residues" evidence="6">
    <location>
        <begin position="430"/>
        <end position="445"/>
    </location>
</feature>
<protein>
    <submittedName>
        <fullName evidence="9">Aprataxin and PNK-like factor</fullName>
    </submittedName>
</protein>
<dbReference type="Pfam" id="PF17913">
    <property type="entry name" value="FHA_2"/>
    <property type="match status" value="1"/>
</dbReference>
<dbReference type="SUPFAM" id="SSF49879">
    <property type="entry name" value="SMAD/FHA domain"/>
    <property type="match status" value="1"/>
</dbReference>
<dbReference type="STRING" id="66420.A0A194Q9I8"/>
<dbReference type="GO" id="GO:0003906">
    <property type="term" value="F:DNA-(apurinic or apyrimidinic site) endonuclease activity"/>
    <property type="evidence" value="ECO:0007669"/>
    <property type="project" value="InterPro"/>
</dbReference>
<feature type="compositionally biased region" description="Low complexity" evidence="6">
    <location>
        <begin position="243"/>
        <end position="260"/>
    </location>
</feature>
<sequence>MFKLVRIDDEAHREIPLTDGKQVIGRGNLLECDDKRVSRNHAEIEIVEDSIIIKALHINPCFIVSDTMGEVKIIFQNTIMKVKLGDKVGFLNDKFWYNICKNNEKDDICSSVIDFEPLKDIINKYKDIRTLNYDTNSEENYHKSEQKLTKERISNETENEESNKESVSPSILTDNLKTQEIILNSELKEQQSNENEIKTQEQSDLSQSPGKRCLIKRELSSPVDIKKLKTENNVDDKLQSPNSQAGTSSGASSASSASPSKEQKSKRERCMYGEKCYRKNPQHKAQFSHPGDCDWGSGAQAPCPWGYACARRDPRHWRDHSHPYGMHPPPPAGIQKKKSHIEQRNGKIFYINAHAVNFYDDHFEAEDSDGDSRRKKKTKRSSSEETPVEHLIVTGKRSRKTIQRETWSGSESGEEDPYGTDDSDDWQPPSDVSETQDYSQASQFM</sequence>
<evidence type="ECO:0000313" key="9">
    <source>
        <dbReference type="EMBL" id="KPJ02168.1"/>
    </source>
</evidence>
<feature type="region of interest" description="Disordered" evidence="6">
    <location>
        <begin position="187"/>
        <end position="268"/>
    </location>
</feature>
<dbReference type="Proteomes" id="UP000053268">
    <property type="component" value="Unassembled WGS sequence"/>
</dbReference>
<feature type="compositionally biased region" description="Basic and acidic residues" evidence="6">
    <location>
        <begin position="215"/>
        <end position="238"/>
    </location>
</feature>
<dbReference type="AlphaFoldDB" id="A0A194Q9I8"/>
<feature type="region of interest" description="Disordered" evidence="6">
    <location>
        <begin position="140"/>
        <end position="171"/>
    </location>
</feature>
<evidence type="ECO:0000259" key="8">
    <source>
        <dbReference type="Pfam" id="PF17913"/>
    </source>
</evidence>
<feature type="domain" description="PBZ-type" evidence="7">
    <location>
        <begin position="267"/>
        <end position="292"/>
    </location>
</feature>
<proteinExistence type="predicted"/>
<keyword evidence="5" id="KW-0539">Nucleus</keyword>
<dbReference type="Pfam" id="PF10283">
    <property type="entry name" value="zf-CCHH"/>
    <property type="match status" value="1"/>
</dbReference>
<dbReference type="PANTHER" id="PTHR21315">
    <property type="entry name" value="APRATAXIN AND PNK-LIKE FACTOR-RELATED"/>
    <property type="match status" value="1"/>
</dbReference>
<evidence type="ECO:0000256" key="4">
    <source>
        <dbReference type="ARBA" id="ARBA00023204"/>
    </source>
</evidence>
<organism evidence="9 10">
    <name type="scientific">Papilio xuthus</name>
    <name type="common">Asian swallowtail butterfly</name>
    <dbReference type="NCBI Taxonomy" id="66420"/>
    <lineage>
        <taxon>Eukaryota</taxon>
        <taxon>Metazoa</taxon>
        <taxon>Ecdysozoa</taxon>
        <taxon>Arthropoda</taxon>
        <taxon>Hexapoda</taxon>
        <taxon>Insecta</taxon>
        <taxon>Pterygota</taxon>
        <taxon>Neoptera</taxon>
        <taxon>Endopterygota</taxon>
        <taxon>Lepidoptera</taxon>
        <taxon>Glossata</taxon>
        <taxon>Ditrysia</taxon>
        <taxon>Papilionoidea</taxon>
        <taxon>Papilionidae</taxon>
        <taxon>Papilioninae</taxon>
        <taxon>Papilio</taxon>
    </lineage>
</organism>
<keyword evidence="2" id="KW-0227">DNA damage</keyword>
<evidence type="ECO:0000313" key="10">
    <source>
        <dbReference type="Proteomes" id="UP000053268"/>
    </source>
</evidence>
<name>A0A194Q9I8_PAPXU</name>
<feature type="region of interest" description="Disordered" evidence="6">
    <location>
        <begin position="364"/>
        <end position="445"/>
    </location>
</feature>
<dbReference type="GO" id="GO:0035861">
    <property type="term" value="C:site of double-strand break"/>
    <property type="evidence" value="ECO:0007669"/>
    <property type="project" value="TreeGrafter"/>
</dbReference>
<evidence type="ECO:0000256" key="6">
    <source>
        <dbReference type="SAM" id="MobiDB-lite"/>
    </source>
</evidence>
<evidence type="ECO:0000256" key="3">
    <source>
        <dbReference type="ARBA" id="ARBA00022801"/>
    </source>
</evidence>
<feature type="domain" description="PNK FHA" evidence="8">
    <location>
        <begin position="9"/>
        <end position="63"/>
    </location>
</feature>
<accession>A0A194Q9I8</accession>
<gene>
    <name evidence="9" type="ORF">RR46_03443</name>
</gene>
<dbReference type="EMBL" id="KQ459252">
    <property type="protein sequence ID" value="KPJ02168.1"/>
    <property type="molecule type" value="Genomic_DNA"/>
</dbReference>
<feature type="compositionally biased region" description="Acidic residues" evidence="6">
    <location>
        <begin position="412"/>
        <end position="425"/>
    </location>
</feature>
<reference evidence="9 10" key="1">
    <citation type="journal article" date="2015" name="Nat. Commun.">
        <title>Outbred genome sequencing and CRISPR/Cas9 gene editing in butterflies.</title>
        <authorList>
            <person name="Li X."/>
            <person name="Fan D."/>
            <person name="Zhang W."/>
            <person name="Liu G."/>
            <person name="Zhang L."/>
            <person name="Zhao L."/>
            <person name="Fang X."/>
            <person name="Chen L."/>
            <person name="Dong Y."/>
            <person name="Chen Y."/>
            <person name="Ding Y."/>
            <person name="Zhao R."/>
            <person name="Feng M."/>
            <person name="Zhu Y."/>
            <person name="Feng Y."/>
            <person name="Jiang X."/>
            <person name="Zhu D."/>
            <person name="Xiang H."/>
            <person name="Feng X."/>
            <person name="Li S."/>
            <person name="Wang J."/>
            <person name="Zhang G."/>
            <person name="Kronforst M.R."/>
            <person name="Wang W."/>
        </authorList>
    </citation>
    <scope>NUCLEOTIDE SEQUENCE [LARGE SCALE GENOMIC DNA]</scope>
    <source>
        <strain evidence="9">Ya'a_city_454_Px</strain>
        <tissue evidence="9">Whole body</tissue>
    </source>
</reference>
<dbReference type="GO" id="GO:0006302">
    <property type="term" value="P:double-strand break repair"/>
    <property type="evidence" value="ECO:0007669"/>
    <property type="project" value="InterPro"/>
</dbReference>
<feature type="compositionally biased region" description="Basic and acidic residues" evidence="6">
    <location>
        <begin position="187"/>
        <end position="201"/>
    </location>
</feature>
<dbReference type="Gene3D" id="2.60.200.20">
    <property type="match status" value="1"/>
</dbReference>
<evidence type="ECO:0000256" key="2">
    <source>
        <dbReference type="ARBA" id="ARBA00022763"/>
    </source>
</evidence>
<evidence type="ECO:0000259" key="7">
    <source>
        <dbReference type="Pfam" id="PF10283"/>
    </source>
</evidence>
<dbReference type="CDD" id="cd22671">
    <property type="entry name" value="FHA_APTX-like"/>
    <property type="match status" value="1"/>
</dbReference>
<feature type="compositionally biased region" description="Basic and acidic residues" evidence="6">
    <location>
        <begin position="140"/>
        <end position="155"/>
    </location>
</feature>
<dbReference type="GO" id="GO:0005634">
    <property type="term" value="C:nucleus"/>
    <property type="evidence" value="ECO:0007669"/>
    <property type="project" value="UniProtKB-SubCell"/>
</dbReference>
<dbReference type="GO" id="GO:0008408">
    <property type="term" value="F:3'-5' exonuclease activity"/>
    <property type="evidence" value="ECO:0007669"/>
    <property type="project" value="InterPro"/>
</dbReference>
<evidence type="ECO:0000256" key="1">
    <source>
        <dbReference type="ARBA" id="ARBA00004123"/>
    </source>
</evidence>
<dbReference type="InterPro" id="IPR019406">
    <property type="entry name" value="APLF_PBZ"/>
</dbReference>